<evidence type="ECO:0000256" key="3">
    <source>
        <dbReference type="ARBA" id="ARBA00023125"/>
    </source>
</evidence>
<dbReference type="GO" id="GO:0008270">
    <property type="term" value="F:zinc ion binding"/>
    <property type="evidence" value="ECO:0007669"/>
    <property type="project" value="InterPro"/>
</dbReference>
<feature type="compositionally biased region" description="Polar residues" evidence="6">
    <location>
        <begin position="634"/>
        <end position="645"/>
    </location>
</feature>
<dbReference type="PANTHER" id="PTHR47424">
    <property type="entry name" value="REGULATORY PROTEIN GAL4"/>
    <property type="match status" value="1"/>
</dbReference>
<evidence type="ECO:0000256" key="4">
    <source>
        <dbReference type="ARBA" id="ARBA00023163"/>
    </source>
</evidence>
<dbReference type="Pfam" id="PF04082">
    <property type="entry name" value="Fungal_trans"/>
    <property type="match status" value="1"/>
</dbReference>
<dbReference type="STRING" id="1220924.W2RKT3"/>
<dbReference type="VEuPathDB" id="FungiDB:HMPREF1541_08086"/>
<dbReference type="GeneID" id="19975425"/>
<feature type="compositionally biased region" description="Polar residues" evidence="6">
    <location>
        <begin position="58"/>
        <end position="67"/>
    </location>
</feature>
<dbReference type="Pfam" id="PF00172">
    <property type="entry name" value="Zn_clus"/>
    <property type="match status" value="1"/>
</dbReference>
<dbReference type="PROSITE" id="PS50048">
    <property type="entry name" value="ZN2_CY6_FUNGAL_2"/>
    <property type="match status" value="1"/>
</dbReference>
<dbReference type="InterPro" id="IPR051127">
    <property type="entry name" value="Fungal_SecMet_Regulators"/>
</dbReference>
<feature type="compositionally biased region" description="Low complexity" evidence="6">
    <location>
        <begin position="68"/>
        <end position="83"/>
    </location>
</feature>
<dbReference type="Proteomes" id="UP000030752">
    <property type="component" value="Unassembled WGS sequence"/>
</dbReference>
<dbReference type="Gene3D" id="4.10.240.10">
    <property type="entry name" value="Zn(2)-C6 fungal-type DNA-binding domain"/>
    <property type="match status" value="1"/>
</dbReference>
<proteinExistence type="predicted"/>
<dbReference type="HOGENOM" id="CLU_010170_3_1_1"/>
<feature type="compositionally biased region" description="Basic and acidic residues" evidence="6">
    <location>
        <begin position="1"/>
        <end position="13"/>
    </location>
</feature>
<sequence>MPRAKVKPEDRQRSVKACQPCKTSKTRCDAESPCAACVKRGRIHACIYPTPSARGHVRSQSTSTEASSLPRQDLPQQRPLPSLDEARPSLSPAVPNDKAAAADADPPRAKWTPSSSQRTRSRMLLSSRGEKLYVGETASLSFLQFLRKTLRRHMGPSPFTESEFSNQMLEVDQGDRLLDVAEPDGLEDQDQKRALVQCFFEASSAILHLYTKDEAFGFVTDTGLSPSTNHFSDRAKRDDHAALCLMLAIGAQCRGSRQSDAEYATRCFSRGQQIAFEGMLCNPSINMIRLFLLMAFYMLGACHRNAAFIYIGVASKAASALGLHVKEVYKHVQDNELDTRIRTWKSLRNLDLIVTSILGRAGGPSMVSPAETDLSNNVQVSGHRSLDATYRVCTIIDDLQQEFAKGGIADLKSAEDYLQRLREWSQSVPPELRQFTSANAINTDSEHVIGAVHISCCYFFGAILVTRPFLISHLMSKIRGTGADTPHPAAASGDRDKVSKLANACLNSAIYMSQTGYQAMESGYLLGNMCLLKAWMFAAGLLLGFALFAESGENTEVEEAFKNAIAVLKMIAVLSPQAGHYTDILTKFSEAVQQYKRKLKEERRRATNEYVDQIFAIDLGQPQGYPSPVSGNCDNGPATSNSMNEVSFPPDMLPGGPLGDPSPNDLSLDWQPFGMFFEDFWVNQQGGSGVMPFG</sequence>
<keyword evidence="7" id="KW-0472">Membrane</keyword>
<keyword evidence="4" id="KW-0804">Transcription</keyword>
<evidence type="ECO:0000259" key="8">
    <source>
        <dbReference type="PROSITE" id="PS50048"/>
    </source>
</evidence>
<dbReference type="InterPro" id="IPR036864">
    <property type="entry name" value="Zn2-C6_fun-type_DNA-bd_sf"/>
</dbReference>
<feature type="compositionally biased region" description="Low complexity" evidence="6">
    <location>
        <begin position="92"/>
        <end position="104"/>
    </location>
</feature>
<dbReference type="InParanoid" id="W2RKT3"/>
<evidence type="ECO:0000256" key="7">
    <source>
        <dbReference type="SAM" id="Phobius"/>
    </source>
</evidence>
<gene>
    <name evidence="9" type="ORF">HMPREF1541_08086</name>
</gene>
<dbReference type="GO" id="GO:0000981">
    <property type="term" value="F:DNA-binding transcription factor activity, RNA polymerase II-specific"/>
    <property type="evidence" value="ECO:0007669"/>
    <property type="project" value="InterPro"/>
</dbReference>
<feature type="transmembrane region" description="Helical" evidence="7">
    <location>
        <begin position="530"/>
        <end position="549"/>
    </location>
</feature>
<reference evidence="9 10" key="1">
    <citation type="submission" date="2013-03" db="EMBL/GenBank/DDBJ databases">
        <title>The Genome Sequence of Phialophora europaea CBS 101466.</title>
        <authorList>
            <consortium name="The Broad Institute Genomics Platform"/>
            <person name="Cuomo C."/>
            <person name="de Hoog S."/>
            <person name="Gorbushina A."/>
            <person name="Walker B."/>
            <person name="Young S.K."/>
            <person name="Zeng Q."/>
            <person name="Gargeya S."/>
            <person name="Fitzgerald M."/>
            <person name="Haas B."/>
            <person name="Abouelleil A."/>
            <person name="Allen A.W."/>
            <person name="Alvarado L."/>
            <person name="Arachchi H.M."/>
            <person name="Berlin A.M."/>
            <person name="Chapman S.B."/>
            <person name="Gainer-Dewar J."/>
            <person name="Goldberg J."/>
            <person name="Griggs A."/>
            <person name="Gujja S."/>
            <person name="Hansen M."/>
            <person name="Howarth C."/>
            <person name="Imamovic A."/>
            <person name="Ireland A."/>
            <person name="Larimer J."/>
            <person name="McCowan C."/>
            <person name="Murphy C."/>
            <person name="Pearson M."/>
            <person name="Poon T.W."/>
            <person name="Priest M."/>
            <person name="Roberts A."/>
            <person name="Saif S."/>
            <person name="Shea T."/>
            <person name="Sisk P."/>
            <person name="Sykes S."/>
            <person name="Wortman J."/>
            <person name="Nusbaum C."/>
            <person name="Birren B."/>
        </authorList>
    </citation>
    <scope>NUCLEOTIDE SEQUENCE [LARGE SCALE GENOMIC DNA]</scope>
    <source>
        <strain evidence="9 10">CBS 101466</strain>
    </source>
</reference>
<dbReference type="InterPro" id="IPR007219">
    <property type="entry name" value="XnlR_reg_dom"/>
</dbReference>
<evidence type="ECO:0000256" key="6">
    <source>
        <dbReference type="SAM" id="MobiDB-lite"/>
    </source>
</evidence>
<dbReference type="GO" id="GO:0000435">
    <property type="term" value="P:positive regulation of transcription from RNA polymerase II promoter by galactose"/>
    <property type="evidence" value="ECO:0007669"/>
    <property type="project" value="TreeGrafter"/>
</dbReference>
<keyword evidence="2" id="KW-0805">Transcription regulation</keyword>
<dbReference type="GO" id="GO:0005634">
    <property type="term" value="C:nucleus"/>
    <property type="evidence" value="ECO:0007669"/>
    <property type="project" value="TreeGrafter"/>
</dbReference>
<name>W2RKT3_CYPE1</name>
<dbReference type="GO" id="GO:0000978">
    <property type="term" value="F:RNA polymerase II cis-regulatory region sequence-specific DNA binding"/>
    <property type="evidence" value="ECO:0007669"/>
    <property type="project" value="TreeGrafter"/>
</dbReference>
<evidence type="ECO:0000313" key="10">
    <source>
        <dbReference type="Proteomes" id="UP000030752"/>
    </source>
</evidence>
<keyword evidence="10" id="KW-1185">Reference proteome</keyword>
<evidence type="ECO:0000256" key="2">
    <source>
        <dbReference type="ARBA" id="ARBA00023015"/>
    </source>
</evidence>
<feature type="region of interest" description="Disordered" evidence="6">
    <location>
        <begin position="634"/>
        <end position="662"/>
    </location>
</feature>
<feature type="region of interest" description="Disordered" evidence="6">
    <location>
        <begin position="1"/>
        <end position="31"/>
    </location>
</feature>
<dbReference type="EMBL" id="KB822724">
    <property type="protein sequence ID" value="ETN37096.1"/>
    <property type="molecule type" value="Genomic_DNA"/>
</dbReference>
<dbReference type="SUPFAM" id="SSF57701">
    <property type="entry name" value="Zn2/Cys6 DNA-binding domain"/>
    <property type="match status" value="1"/>
</dbReference>
<keyword evidence="7" id="KW-1133">Transmembrane helix</keyword>
<feature type="domain" description="Zn(2)-C6 fungal-type" evidence="8">
    <location>
        <begin position="17"/>
        <end position="48"/>
    </location>
</feature>
<keyword evidence="1" id="KW-0479">Metal-binding</keyword>
<dbReference type="PROSITE" id="PS00463">
    <property type="entry name" value="ZN2_CY6_FUNGAL_1"/>
    <property type="match status" value="1"/>
</dbReference>
<dbReference type="PANTHER" id="PTHR47424:SF9">
    <property type="entry name" value="TAH-2"/>
    <property type="match status" value="1"/>
</dbReference>
<dbReference type="RefSeq" id="XP_008720628.1">
    <property type="nucleotide sequence ID" value="XM_008722406.1"/>
</dbReference>
<dbReference type="AlphaFoldDB" id="W2RKT3"/>
<dbReference type="GO" id="GO:0006351">
    <property type="term" value="P:DNA-templated transcription"/>
    <property type="evidence" value="ECO:0007669"/>
    <property type="project" value="InterPro"/>
</dbReference>
<keyword evidence="7" id="KW-0812">Transmembrane</keyword>
<dbReference type="SMART" id="SM00066">
    <property type="entry name" value="GAL4"/>
    <property type="match status" value="1"/>
</dbReference>
<organism evidence="9 10">
    <name type="scientific">Cyphellophora europaea (strain CBS 101466)</name>
    <name type="common">Phialophora europaea</name>
    <dbReference type="NCBI Taxonomy" id="1220924"/>
    <lineage>
        <taxon>Eukaryota</taxon>
        <taxon>Fungi</taxon>
        <taxon>Dikarya</taxon>
        <taxon>Ascomycota</taxon>
        <taxon>Pezizomycotina</taxon>
        <taxon>Eurotiomycetes</taxon>
        <taxon>Chaetothyriomycetidae</taxon>
        <taxon>Chaetothyriales</taxon>
        <taxon>Cyphellophoraceae</taxon>
        <taxon>Cyphellophora</taxon>
    </lineage>
</organism>
<dbReference type="eggNOG" id="ENOG502QVYJ">
    <property type="taxonomic scope" value="Eukaryota"/>
</dbReference>
<dbReference type="OrthoDB" id="4064873at2759"/>
<keyword evidence="5" id="KW-0539">Nucleus</keyword>
<accession>W2RKT3</accession>
<evidence type="ECO:0000256" key="1">
    <source>
        <dbReference type="ARBA" id="ARBA00022723"/>
    </source>
</evidence>
<dbReference type="CDD" id="cd12148">
    <property type="entry name" value="fungal_TF_MHR"/>
    <property type="match status" value="1"/>
</dbReference>
<keyword evidence="3" id="KW-0238">DNA-binding</keyword>
<dbReference type="InterPro" id="IPR001138">
    <property type="entry name" value="Zn2Cys6_DnaBD"/>
</dbReference>
<evidence type="ECO:0000256" key="5">
    <source>
        <dbReference type="ARBA" id="ARBA00023242"/>
    </source>
</evidence>
<feature type="compositionally biased region" description="Low complexity" evidence="6">
    <location>
        <begin position="649"/>
        <end position="662"/>
    </location>
</feature>
<dbReference type="CDD" id="cd00067">
    <property type="entry name" value="GAL4"/>
    <property type="match status" value="1"/>
</dbReference>
<evidence type="ECO:0000313" key="9">
    <source>
        <dbReference type="EMBL" id="ETN37096.1"/>
    </source>
</evidence>
<protein>
    <recommendedName>
        <fullName evidence="8">Zn(2)-C6 fungal-type domain-containing protein</fullName>
    </recommendedName>
</protein>
<feature type="transmembrane region" description="Helical" evidence="7">
    <location>
        <begin position="448"/>
        <end position="470"/>
    </location>
</feature>
<feature type="region of interest" description="Disordered" evidence="6">
    <location>
        <begin position="48"/>
        <end position="123"/>
    </location>
</feature>